<evidence type="ECO:0000313" key="2">
    <source>
        <dbReference type="Proteomes" id="UP000231279"/>
    </source>
</evidence>
<dbReference type="EMBL" id="NKXS01003927">
    <property type="protein sequence ID" value="PIN08029.1"/>
    <property type="molecule type" value="Genomic_DNA"/>
</dbReference>
<gene>
    <name evidence="1" type="ORF">CDL12_19394</name>
</gene>
<protein>
    <submittedName>
        <fullName evidence="1">Uncharacterized protein</fullName>
    </submittedName>
</protein>
<evidence type="ECO:0000313" key="1">
    <source>
        <dbReference type="EMBL" id="PIN08029.1"/>
    </source>
</evidence>
<reference evidence="2" key="1">
    <citation type="journal article" date="2018" name="Gigascience">
        <title>Genome assembly of the Pink Ipe (Handroanthus impetiginosus, Bignoniaceae), a highly valued, ecologically keystone Neotropical timber forest tree.</title>
        <authorList>
            <person name="Silva-Junior O.B."/>
            <person name="Grattapaglia D."/>
            <person name="Novaes E."/>
            <person name="Collevatti R.G."/>
        </authorList>
    </citation>
    <scope>NUCLEOTIDE SEQUENCE [LARGE SCALE GENOMIC DNA]</scope>
    <source>
        <strain evidence="2">cv. UFG-1</strain>
    </source>
</reference>
<dbReference type="OrthoDB" id="1748792at2759"/>
<organism evidence="1 2">
    <name type="scientific">Handroanthus impetiginosus</name>
    <dbReference type="NCBI Taxonomy" id="429701"/>
    <lineage>
        <taxon>Eukaryota</taxon>
        <taxon>Viridiplantae</taxon>
        <taxon>Streptophyta</taxon>
        <taxon>Embryophyta</taxon>
        <taxon>Tracheophyta</taxon>
        <taxon>Spermatophyta</taxon>
        <taxon>Magnoliopsida</taxon>
        <taxon>eudicotyledons</taxon>
        <taxon>Gunneridae</taxon>
        <taxon>Pentapetalae</taxon>
        <taxon>asterids</taxon>
        <taxon>lamiids</taxon>
        <taxon>Lamiales</taxon>
        <taxon>Bignoniaceae</taxon>
        <taxon>Crescentiina</taxon>
        <taxon>Tabebuia alliance</taxon>
        <taxon>Handroanthus</taxon>
    </lineage>
</organism>
<proteinExistence type="predicted"/>
<sequence length="71" mass="8129">MKGVQRESKEQLRIKIQSEREANRMKWVSTRIFFPSNSCKIFFADHPGAMPITTAQVCSDISFLIDSSSFT</sequence>
<dbReference type="Proteomes" id="UP000231279">
    <property type="component" value="Unassembled WGS sequence"/>
</dbReference>
<accession>A0A2G9GRX0</accession>
<keyword evidence="2" id="KW-1185">Reference proteome</keyword>
<name>A0A2G9GRX0_9LAMI</name>
<comment type="caution">
    <text evidence="1">The sequence shown here is derived from an EMBL/GenBank/DDBJ whole genome shotgun (WGS) entry which is preliminary data.</text>
</comment>
<dbReference type="AlphaFoldDB" id="A0A2G9GRX0"/>